<evidence type="ECO:0000313" key="4">
    <source>
        <dbReference type="WBParaSite" id="ASIM_0000425501-mRNA-1"/>
    </source>
</evidence>
<protein>
    <submittedName>
        <fullName evidence="4">BESS domain-containing protein</fullName>
    </submittedName>
</protein>
<dbReference type="AlphaFoldDB" id="A0A0M3J9J0"/>
<reference evidence="4" key="1">
    <citation type="submission" date="2017-02" db="UniProtKB">
        <authorList>
            <consortium name="WormBaseParasite"/>
        </authorList>
    </citation>
    <scope>IDENTIFICATION</scope>
</reference>
<feature type="compositionally biased region" description="Acidic residues" evidence="1">
    <location>
        <begin position="47"/>
        <end position="56"/>
    </location>
</feature>
<evidence type="ECO:0000313" key="3">
    <source>
        <dbReference type="Proteomes" id="UP000267096"/>
    </source>
</evidence>
<feature type="region of interest" description="Disordered" evidence="1">
    <location>
        <begin position="24"/>
        <end position="104"/>
    </location>
</feature>
<dbReference type="EMBL" id="UYRR01006846">
    <property type="protein sequence ID" value="VDK23036.1"/>
    <property type="molecule type" value="Genomic_DNA"/>
</dbReference>
<feature type="compositionally biased region" description="Low complexity" evidence="1">
    <location>
        <begin position="65"/>
        <end position="77"/>
    </location>
</feature>
<accession>A0A0M3J9J0</accession>
<dbReference type="WBParaSite" id="ASIM_0000425501-mRNA-1">
    <property type="protein sequence ID" value="ASIM_0000425501-mRNA-1"/>
    <property type="gene ID" value="ASIM_0000425501"/>
</dbReference>
<sequence>MLSGEFRLHIPRELIVGDKKIKEEDDVSTVAGGEPEEGMGMVHGRDDDDVDSEDDLQQIGELQPSTSKSRTSVSTTSSRRRSTLDMDDYLYGPQKSIQRRRADPRVSMSIQLNEIFSDLRALPGTEHLMFPVNAKKVCTLKS</sequence>
<organism evidence="4">
    <name type="scientific">Anisakis simplex</name>
    <name type="common">Herring worm</name>
    <dbReference type="NCBI Taxonomy" id="6269"/>
    <lineage>
        <taxon>Eukaryota</taxon>
        <taxon>Metazoa</taxon>
        <taxon>Ecdysozoa</taxon>
        <taxon>Nematoda</taxon>
        <taxon>Chromadorea</taxon>
        <taxon>Rhabditida</taxon>
        <taxon>Spirurina</taxon>
        <taxon>Ascaridomorpha</taxon>
        <taxon>Ascaridoidea</taxon>
        <taxon>Anisakidae</taxon>
        <taxon>Anisakis</taxon>
        <taxon>Anisakis simplex complex</taxon>
    </lineage>
</organism>
<name>A0A0M3J9J0_ANISI</name>
<gene>
    <name evidence="2" type="ORF">ASIM_LOCUS4076</name>
</gene>
<evidence type="ECO:0000313" key="2">
    <source>
        <dbReference type="EMBL" id="VDK23036.1"/>
    </source>
</evidence>
<proteinExistence type="predicted"/>
<evidence type="ECO:0000256" key="1">
    <source>
        <dbReference type="SAM" id="MobiDB-lite"/>
    </source>
</evidence>
<dbReference type="Proteomes" id="UP000267096">
    <property type="component" value="Unassembled WGS sequence"/>
</dbReference>
<reference evidence="2 3" key="2">
    <citation type="submission" date="2018-11" db="EMBL/GenBank/DDBJ databases">
        <authorList>
            <consortium name="Pathogen Informatics"/>
        </authorList>
    </citation>
    <scope>NUCLEOTIDE SEQUENCE [LARGE SCALE GENOMIC DNA]</scope>
</reference>
<keyword evidence="3" id="KW-1185">Reference proteome</keyword>